<dbReference type="Pfam" id="PF03702">
    <property type="entry name" value="AnmK"/>
    <property type="match status" value="1"/>
</dbReference>
<dbReference type="CDD" id="cd24050">
    <property type="entry name" value="ASKHA_NBD_ANMK"/>
    <property type="match status" value="1"/>
</dbReference>
<dbReference type="InterPro" id="IPR005338">
    <property type="entry name" value="Anhydro_N_Ac-Mur_kinase"/>
</dbReference>
<comment type="function">
    <text evidence="1">Catalyzes the specific phosphorylation of 1,6-anhydro-N-acetylmuramic acid (anhMurNAc) with the simultaneous cleavage of the 1,6-anhydro ring, generating MurNAc-6-P. Is required for the utilization of anhMurNAc either imported from the medium or derived from its own cell wall murein, and thus plays a role in cell wall recycling.</text>
</comment>
<keyword evidence="1" id="KW-0119">Carbohydrate metabolism</keyword>
<name>A0ABT8B7D2_9NEIS</name>
<comment type="similarity">
    <text evidence="1">Belongs to the anhydro-N-acetylmuramic acid kinase family.</text>
</comment>
<evidence type="ECO:0000313" key="3">
    <source>
        <dbReference type="Proteomes" id="UP001180081"/>
    </source>
</evidence>
<dbReference type="NCBIfam" id="NF007139">
    <property type="entry name" value="PRK09585.1-3"/>
    <property type="match status" value="1"/>
</dbReference>
<proteinExistence type="inferred from homology"/>
<dbReference type="GO" id="GO:0016301">
    <property type="term" value="F:kinase activity"/>
    <property type="evidence" value="ECO:0007669"/>
    <property type="project" value="UniProtKB-KW"/>
</dbReference>
<sequence length="366" mass="38428">MPTPQLYIGLMSGTSLDGIDCALVDYAGTAPRLLHATLQPFASALRTALLALQSPQTDELHQAALAANALADAYAAAITDTLAQADVAAAQVRAIGMHGQTIRHRPELAYTLQIGNAARLAEQTGITVVSDFRSRDVAAGGQGAPLVPAFHRGLFGAAAHRAIVNIGGISNVTDLPSHGEVRGWDTGPGNVLMDGWTTRHQGWAYDADGGWAATGAVNDVLLATLLAQPYLAQHPPKSTGRDLFHLRWLDAILAQLPAMPPQDVQASLLEFTARSIADEINRHAAQASEVYVCGGGARNSLLMRRLAALLAPRRLDSTEVLGLHPDWVEAVAFAWLAKQCLAGQPGNLPAVTGAAGPRLLGAIYPA</sequence>
<comment type="caution">
    <text evidence="2">The sequence shown here is derived from an EMBL/GenBank/DDBJ whole genome shotgun (WGS) entry which is preliminary data.</text>
</comment>
<accession>A0ABT8B7D2</accession>
<comment type="pathway">
    <text evidence="1">Amino-sugar metabolism; 1,6-anhydro-N-acetylmuramate degradation.</text>
</comment>
<evidence type="ECO:0000313" key="2">
    <source>
        <dbReference type="EMBL" id="MDN3577409.1"/>
    </source>
</evidence>
<dbReference type="HAMAP" id="MF_01270">
    <property type="entry name" value="AnhMurNAc_kinase"/>
    <property type="match status" value="1"/>
</dbReference>
<dbReference type="PANTHER" id="PTHR30605">
    <property type="entry name" value="ANHYDRO-N-ACETYLMURAMIC ACID KINASE"/>
    <property type="match status" value="1"/>
</dbReference>
<dbReference type="EMBL" id="JAUFPU010000009">
    <property type="protein sequence ID" value="MDN3577409.1"/>
    <property type="molecule type" value="Genomic_DNA"/>
</dbReference>
<evidence type="ECO:0000256" key="1">
    <source>
        <dbReference type="HAMAP-Rule" id="MF_01270"/>
    </source>
</evidence>
<dbReference type="EC" id="2.7.1.170" evidence="1"/>
<feature type="binding site" evidence="1">
    <location>
        <begin position="13"/>
        <end position="20"/>
    </location>
    <ligand>
        <name>ATP</name>
        <dbReference type="ChEBI" id="CHEBI:30616"/>
    </ligand>
</feature>
<dbReference type="PANTHER" id="PTHR30605:SF0">
    <property type="entry name" value="ANHYDRO-N-ACETYLMURAMIC ACID KINASE"/>
    <property type="match status" value="1"/>
</dbReference>
<comment type="pathway">
    <text evidence="1">Cell wall biogenesis; peptidoglycan recycling.</text>
</comment>
<dbReference type="RefSeq" id="WP_290332862.1">
    <property type="nucleotide sequence ID" value="NZ_JAUFPU010000009.1"/>
</dbReference>
<keyword evidence="3" id="KW-1185">Reference proteome</keyword>
<dbReference type="InterPro" id="IPR043129">
    <property type="entry name" value="ATPase_NBD"/>
</dbReference>
<dbReference type="Proteomes" id="UP001180081">
    <property type="component" value="Unassembled WGS sequence"/>
</dbReference>
<gene>
    <name evidence="1" type="primary">anmK</name>
    <name evidence="2" type="ORF">QWZ03_11590</name>
</gene>
<reference evidence="2" key="1">
    <citation type="journal article" date="2014" name="Int. J. Syst. Evol. Microbiol.">
        <title>Complete genome of a new Firmicutes species belonging to the dominant human colonic microbiota ('Ruminococcus bicirculans') reveals two chromosomes and a selective capacity to utilize plant glucans.</title>
        <authorList>
            <consortium name="NISC Comparative Sequencing Program"/>
            <person name="Wegmann U."/>
            <person name="Louis P."/>
            <person name="Goesmann A."/>
            <person name="Henrissat B."/>
            <person name="Duncan S.H."/>
            <person name="Flint H.J."/>
        </authorList>
    </citation>
    <scope>NUCLEOTIDE SEQUENCE</scope>
    <source>
        <strain evidence="2">CECT 7703</strain>
    </source>
</reference>
<protein>
    <recommendedName>
        <fullName evidence="1">Anhydro-N-acetylmuramic acid kinase</fullName>
        <ecNumber evidence="1">2.7.1.170</ecNumber>
    </recommendedName>
    <alternativeName>
        <fullName evidence="1">AnhMurNAc kinase</fullName>
    </alternativeName>
</protein>
<dbReference type="SUPFAM" id="SSF53067">
    <property type="entry name" value="Actin-like ATPase domain"/>
    <property type="match status" value="1"/>
</dbReference>
<dbReference type="Gene3D" id="3.30.420.40">
    <property type="match status" value="2"/>
</dbReference>
<keyword evidence="1" id="KW-0067">ATP-binding</keyword>
<keyword evidence="1 2" id="KW-0808">Transferase</keyword>
<reference evidence="2" key="2">
    <citation type="submission" date="2023-06" db="EMBL/GenBank/DDBJ databases">
        <authorList>
            <person name="Lucena T."/>
            <person name="Sun Q."/>
        </authorList>
    </citation>
    <scope>NUCLEOTIDE SEQUENCE</scope>
    <source>
        <strain evidence="2">CECT 7703</strain>
    </source>
</reference>
<keyword evidence="1" id="KW-0547">Nucleotide-binding</keyword>
<keyword evidence="1 2" id="KW-0418">Kinase</keyword>
<organism evidence="2 3">
    <name type="scientific">Chitinimonas viridis</name>
    <dbReference type="NCBI Taxonomy" id="664880"/>
    <lineage>
        <taxon>Bacteria</taxon>
        <taxon>Pseudomonadati</taxon>
        <taxon>Pseudomonadota</taxon>
        <taxon>Betaproteobacteria</taxon>
        <taxon>Neisseriales</taxon>
        <taxon>Chitinibacteraceae</taxon>
        <taxon>Chitinimonas</taxon>
    </lineage>
</organism>
<comment type="catalytic activity">
    <reaction evidence="1">
        <text>1,6-anhydro-N-acetyl-beta-muramate + ATP + H2O = N-acetyl-D-muramate 6-phosphate + ADP + H(+)</text>
        <dbReference type="Rhea" id="RHEA:24952"/>
        <dbReference type="ChEBI" id="CHEBI:15377"/>
        <dbReference type="ChEBI" id="CHEBI:15378"/>
        <dbReference type="ChEBI" id="CHEBI:30616"/>
        <dbReference type="ChEBI" id="CHEBI:58690"/>
        <dbReference type="ChEBI" id="CHEBI:58722"/>
        <dbReference type="ChEBI" id="CHEBI:456216"/>
        <dbReference type="EC" id="2.7.1.170"/>
    </reaction>
</comment>
<dbReference type="NCBIfam" id="NF007148">
    <property type="entry name" value="PRK09585.3-2"/>
    <property type="match status" value="1"/>
</dbReference>